<protein>
    <submittedName>
        <fullName evidence="1">Uncharacterized protein</fullName>
    </submittedName>
</protein>
<dbReference type="RefSeq" id="WP_106209253.1">
    <property type="nucleotide sequence ID" value="NZ_PVTL01000001.1"/>
</dbReference>
<dbReference type="OrthoDB" id="9847221at2"/>
<comment type="caution">
    <text evidence="1">The sequence shown here is derived from an EMBL/GenBank/DDBJ whole genome shotgun (WGS) entry which is preliminary data.</text>
</comment>
<dbReference type="EMBL" id="PVTL01000001">
    <property type="protein sequence ID" value="PRY70262.1"/>
    <property type="molecule type" value="Genomic_DNA"/>
</dbReference>
<evidence type="ECO:0000313" key="2">
    <source>
        <dbReference type="Proteomes" id="UP000237983"/>
    </source>
</evidence>
<reference evidence="1 2" key="1">
    <citation type="submission" date="2018-03" db="EMBL/GenBank/DDBJ databases">
        <title>Genomic Encyclopedia of Type Strains, Phase III (KMG-III): the genomes of soil and plant-associated and newly described type strains.</title>
        <authorList>
            <person name="Whitman W."/>
        </authorList>
    </citation>
    <scope>NUCLEOTIDE SEQUENCE [LARGE SCALE GENOMIC DNA]</scope>
    <source>
        <strain evidence="1 2">CGMCC 1.12484</strain>
    </source>
</reference>
<name>A0A2T0VJ54_9MICO</name>
<gene>
    <name evidence="1" type="ORF">B0I08_101392</name>
</gene>
<evidence type="ECO:0000313" key="1">
    <source>
        <dbReference type="EMBL" id="PRY70262.1"/>
    </source>
</evidence>
<dbReference type="AlphaFoldDB" id="A0A2T0VJ54"/>
<accession>A0A2T0VJ54</accession>
<organism evidence="1 2">
    <name type="scientific">Glaciihabitans tibetensis</name>
    <dbReference type="NCBI Taxonomy" id="1266600"/>
    <lineage>
        <taxon>Bacteria</taxon>
        <taxon>Bacillati</taxon>
        <taxon>Actinomycetota</taxon>
        <taxon>Actinomycetes</taxon>
        <taxon>Micrococcales</taxon>
        <taxon>Microbacteriaceae</taxon>
        <taxon>Glaciihabitans</taxon>
    </lineage>
</organism>
<dbReference type="Proteomes" id="UP000237983">
    <property type="component" value="Unassembled WGS sequence"/>
</dbReference>
<sequence>MIWPRRRIADLEFPVVVGAYSSQPEFQGRRLFASSEFGGWHDVFLRSDDSAASYFYAEQFNFSPADATEAGSWEMECTLYPVDPAVTPAAAKQIALASGSSSARAIGTVFFTSSVDLARQRQARTDAWRAQIEATEPWLVNPNYAGEYETAMWAHDVSGRYGNFPVKISDREFPPFLPIFIALRPPEGWPRVHIFLTGPRATPVPSFDGPAATVLVYEKLAGEDDSAASAAIMRGEREPIAELLVGSRDLIKEMSHD</sequence>
<keyword evidence="2" id="KW-1185">Reference proteome</keyword>
<proteinExistence type="predicted"/>